<sequence>MDVLVLDVTFTHNDYEDTLHPVILRGYGETLLVDCGYAGFGPLIEEAASKHGLSLADLTGIIISHHDIDHVGGLHEIKEQFPAVNVYASEIDAPYITGKLKSARLRQAEEMFPSLPEEHKAGALSFLELLKTVQPVAVDSTFATDEKPAYWPGVQIINTPGHMPGHISIYLKDSRTLVACDAVVVENGAFEIANPQFTLDLEQALASVKKLQTLDITRVVCYHGGVVEGDVPQKLGELVARYR</sequence>
<dbReference type="EMBL" id="BAABHD010000032">
    <property type="protein sequence ID" value="GAA4460144.1"/>
    <property type="molecule type" value="Genomic_DNA"/>
</dbReference>
<comment type="caution">
    <text evidence="2">The sequence shown here is derived from an EMBL/GenBank/DDBJ whole genome shotgun (WGS) entry which is preliminary data.</text>
</comment>
<dbReference type="InterPro" id="IPR050855">
    <property type="entry name" value="NDM-1-like"/>
</dbReference>
<protein>
    <submittedName>
        <fullName evidence="2">MBL fold metallo-hydrolase</fullName>
    </submittedName>
</protein>
<evidence type="ECO:0000313" key="2">
    <source>
        <dbReference type="EMBL" id="GAA4460144.1"/>
    </source>
</evidence>
<gene>
    <name evidence="2" type="ORF">GCM10023189_34840</name>
</gene>
<dbReference type="SMART" id="SM00849">
    <property type="entry name" value="Lactamase_B"/>
    <property type="match status" value="1"/>
</dbReference>
<dbReference type="Proteomes" id="UP001501175">
    <property type="component" value="Unassembled WGS sequence"/>
</dbReference>
<dbReference type="SUPFAM" id="SSF56281">
    <property type="entry name" value="Metallo-hydrolase/oxidoreductase"/>
    <property type="match status" value="1"/>
</dbReference>
<evidence type="ECO:0000313" key="3">
    <source>
        <dbReference type="Proteomes" id="UP001501175"/>
    </source>
</evidence>
<dbReference type="Pfam" id="PF00753">
    <property type="entry name" value="Lactamase_B"/>
    <property type="match status" value="1"/>
</dbReference>
<dbReference type="Gene3D" id="3.60.15.10">
    <property type="entry name" value="Ribonuclease Z/Hydroxyacylglutathione hydrolase-like"/>
    <property type="match status" value="1"/>
</dbReference>
<accession>A0ABP8N2E9</accession>
<dbReference type="CDD" id="cd07721">
    <property type="entry name" value="yflN-like_MBL-fold"/>
    <property type="match status" value="1"/>
</dbReference>
<feature type="domain" description="Metallo-beta-lactamase" evidence="1">
    <location>
        <begin position="18"/>
        <end position="223"/>
    </location>
</feature>
<name>A0ABP8N2E9_9BACT</name>
<dbReference type="InterPro" id="IPR001279">
    <property type="entry name" value="Metallo-B-lactamas"/>
</dbReference>
<organism evidence="2 3">
    <name type="scientific">Nibrella saemangeumensis</name>
    <dbReference type="NCBI Taxonomy" id="1084526"/>
    <lineage>
        <taxon>Bacteria</taxon>
        <taxon>Pseudomonadati</taxon>
        <taxon>Bacteroidota</taxon>
        <taxon>Cytophagia</taxon>
        <taxon>Cytophagales</taxon>
        <taxon>Spirosomataceae</taxon>
        <taxon>Nibrella</taxon>
    </lineage>
</organism>
<proteinExistence type="predicted"/>
<dbReference type="InterPro" id="IPR036866">
    <property type="entry name" value="RibonucZ/Hydroxyglut_hydro"/>
</dbReference>
<evidence type="ECO:0000259" key="1">
    <source>
        <dbReference type="SMART" id="SM00849"/>
    </source>
</evidence>
<dbReference type="RefSeq" id="WP_345245274.1">
    <property type="nucleotide sequence ID" value="NZ_BAABHD010000032.1"/>
</dbReference>
<keyword evidence="3" id="KW-1185">Reference proteome</keyword>
<dbReference type="PANTHER" id="PTHR42951:SF15">
    <property type="entry name" value="METALLO-BETA-LACTAMASE SUPERFAMILY PROTEIN"/>
    <property type="match status" value="1"/>
</dbReference>
<reference evidence="3" key="1">
    <citation type="journal article" date="2019" name="Int. J. Syst. Evol. Microbiol.">
        <title>The Global Catalogue of Microorganisms (GCM) 10K type strain sequencing project: providing services to taxonomists for standard genome sequencing and annotation.</title>
        <authorList>
            <consortium name="The Broad Institute Genomics Platform"/>
            <consortium name="The Broad Institute Genome Sequencing Center for Infectious Disease"/>
            <person name="Wu L."/>
            <person name="Ma J."/>
        </authorList>
    </citation>
    <scope>NUCLEOTIDE SEQUENCE [LARGE SCALE GENOMIC DNA]</scope>
    <source>
        <strain evidence="3">JCM 17927</strain>
    </source>
</reference>
<dbReference type="PANTHER" id="PTHR42951">
    <property type="entry name" value="METALLO-BETA-LACTAMASE DOMAIN-CONTAINING"/>
    <property type="match status" value="1"/>
</dbReference>